<feature type="coiled-coil region" evidence="1">
    <location>
        <begin position="742"/>
        <end position="769"/>
    </location>
</feature>
<dbReference type="KEGG" id="sre:PTSG_12540"/>
<sequence length="1336" mass="149174">MNASSSGSGSGGGSGSALASRTAALGVTAGHHQVHEDEDQQHEDDPILLELSQLSQQRAADLAQFRHTRQTLEAEVARQRAISEEREAKCQRLECDLAKANREIMHLSQQCIRAEHAESQLVSVQSECARLSEELKNAKKSKAAAVQRVKGDMHELEKRTRILNDQRAQLLHENKRQTQLITALQAQLSEVQQQLDVTQHSETTAKAKSSELMRRADLASEGEQAALNALNAAHDKIAALETQLRDMEDKHTRTVATLNSKINKLLPLQARPAITQEQYREQCQAANDMQQEIRSLRANLELKESEVVALTQSGEALKKQLAVALDISASLEEHSKETQDAARAPEEALSSLSAHVSRLQQQLDDAHRRRRRDNTETHGAVMRATHLAAAVVRSLGVAHTKMMAATNGDSTSTNDASVDGRRGLDGVAGADGAHGSVVGGGGYASSNTANTSSEDDYDDTGDGDGDGDGDVSSYGGGRRRRDCSGRRGVKSVLAQLGALAAVMKKVHVMAGSVESRVERFRQQQTTERTKLEGQLRESWDVIRSQESALMERERAITSLRQQAEALRSEAFDERQAFAEEKRNLMQHLGRLEAQSTELRDLQNDHVKQLMELRSILKDKESTSAQMRASVLAIFDTPQLLQYRPDPQSELTECIHALSLAVRSVLEDSGVQRELYDGHIAEKTAQIQLLKEQLKSVEEHAEHVQHQLSVAGEQLAVASKQRQADTQRQEEDGAMIFELQNRLVSAMRTLQQEQAACQELQQNVDALTQRWKSEWQSCHTIIGGMRKVGLSLCDRIARILAVARCTGPVLSRSIDCVVQTNRILKYSSPNSDRACWSLKSAALVVVACRRLAQRRSLLDPDVVAASWRRSYRPRTPTHEHVEDMDDLDDDELLHHAGKHVDVANQMLHLKELLFDDSPRSSVTEDMRPVRTASDYLYSLMGAFGVEVPSRLGLRLMTWYPQRRVLCDTAQRFRLRLLDLKSKQHALATEVDDLKDTNANLHSKNKRQAQELASITARVQELDATNHRIYQELSELSQSHIEASAYYALKRQLEEAQARASQVEPLSETNARQERMIKQMQTELYRKETALETRVAELTDELKQAVEQAEALREEMEQQQSAFSEKEGEFEVQIRHLKQSKAALLHELKQLDGAVVAPSEHSVRSRPSTAPTEEMHYRHAVTHSTPMPFAQWVRRNGGGDGSDNSNTRAHYSQHQQHQQHQHHQASSTDGIQVSTATATRHRADSSSVHSVGMATRDVRPAYGGGDATGDAADTAVRSTTQQQQQHHHLHHQQQQQYQQQQQEQRVDVSQLSNNTTRDSGISEVRRRLHKSMLGQLSL</sequence>
<dbReference type="PANTHER" id="PTHR23159:SF31">
    <property type="entry name" value="CENTROSOME-ASSOCIATED PROTEIN CEP250 ISOFORM X1"/>
    <property type="match status" value="1"/>
</dbReference>
<feature type="compositionally biased region" description="Low complexity" evidence="2">
    <location>
        <begin position="425"/>
        <end position="436"/>
    </location>
</feature>
<evidence type="ECO:0000256" key="2">
    <source>
        <dbReference type="SAM" id="MobiDB-lite"/>
    </source>
</evidence>
<dbReference type="InParanoid" id="F2UE93"/>
<protein>
    <submittedName>
        <fullName evidence="3">Uncharacterized protein</fullName>
    </submittedName>
</protein>
<dbReference type="RefSeq" id="XP_004992588.1">
    <property type="nucleotide sequence ID" value="XM_004992531.1"/>
</dbReference>
<feature type="coiled-coil region" evidence="1">
    <location>
        <begin position="83"/>
        <end position="201"/>
    </location>
</feature>
<feature type="compositionally biased region" description="Low complexity" evidence="2">
    <location>
        <begin position="1290"/>
        <end position="1301"/>
    </location>
</feature>
<keyword evidence="1" id="KW-0175">Coiled coil</keyword>
<feature type="region of interest" description="Disordered" evidence="2">
    <location>
        <begin position="1178"/>
        <end position="1336"/>
    </location>
</feature>
<dbReference type="Proteomes" id="UP000007799">
    <property type="component" value="Unassembled WGS sequence"/>
</dbReference>
<evidence type="ECO:0000256" key="1">
    <source>
        <dbReference type="SAM" id="Coils"/>
    </source>
</evidence>
<dbReference type="EMBL" id="GL832970">
    <property type="protein sequence ID" value="EGD74943.1"/>
    <property type="molecule type" value="Genomic_DNA"/>
</dbReference>
<reference evidence="3" key="1">
    <citation type="submission" date="2009-08" db="EMBL/GenBank/DDBJ databases">
        <title>Annotation of Salpingoeca rosetta.</title>
        <authorList>
            <consortium name="The Broad Institute Genome Sequencing Platform"/>
            <person name="Russ C."/>
            <person name="Cuomo C."/>
            <person name="Burger G."/>
            <person name="Gray M.W."/>
            <person name="Holland P.W.H."/>
            <person name="King N."/>
            <person name="Lang F.B.F."/>
            <person name="Roger A.J."/>
            <person name="Ruiz-Trillo I."/>
            <person name="Young S.K."/>
            <person name="Zeng Q."/>
            <person name="Gargeya S."/>
            <person name="Alvarado L."/>
            <person name="Berlin A."/>
            <person name="Chapman S.B."/>
            <person name="Chen Z."/>
            <person name="Freedman E."/>
            <person name="Gellesch M."/>
            <person name="Goldberg J."/>
            <person name="Griggs A."/>
            <person name="Gujja S."/>
            <person name="Heilman E."/>
            <person name="Heiman D."/>
            <person name="Howarth C."/>
            <person name="Mehta T."/>
            <person name="Neiman D."/>
            <person name="Pearson M."/>
            <person name="Roberts A."/>
            <person name="Saif S."/>
            <person name="Shea T."/>
            <person name="Shenoy N."/>
            <person name="Sisk P."/>
            <person name="Stolte C."/>
            <person name="Sykes S."/>
            <person name="White J."/>
            <person name="Yandava C."/>
            <person name="Haas B."/>
            <person name="Nusbaum C."/>
            <person name="Birren B."/>
        </authorList>
    </citation>
    <scope>NUCLEOTIDE SEQUENCE [LARGE SCALE GENOMIC DNA]</scope>
    <source>
        <strain evidence="3">ATCC 50818</strain>
    </source>
</reference>
<feature type="region of interest" description="Disordered" evidence="2">
    <location>
        <begin position="406"/>
        <end position="486"/>
    </location>
</feature>
<feature type="region of interest" description="Disordered" evidence="2">
    <location>
        <begin position="1"/>
        <end position="43"/>
    </location>
</feature>
<dbReference type="PANTHER" id="PTHR23159">
    <property type="entry name" value="CENTROSOMAL PROTEIN 2"/>
    <property type="match status" value="1"/>
</dbReference>
<feature type="compositionally biased region" description="Polar residues" evidence="2">
    <location>
        <begin position="407"/>
        <end position="416"/>
    </location>
</feature>
<evidence type="ECO:0000313" key="3">
    <source>
        <dbReference type="EMBL" id="EGD74943.1"/>
    </source>
</evidence>
<keyword evidence="4" id="KW-1185">Reference proteome</keyword>
<feature type="region of interest" description="Disordered" evidence="2">
    <location>
        <begin position="355"/>
        <end position="382"/>
    </location>
</feature>
<accession>F2UE93</accession>
<feature type="coiled-coil region" evidence="1">
    <location>
        <begin position="279"/>
        <end position="313"/>
    </location>
</feature>
<feature type="compositionally biased region" description="Polar residues" evidence="2">
    <location>
        <begin position="1223"/>
        <end position="1236"/>
    </location>
</feature>
<evidence type="ECO:0000313" key="4">
    <source>
        <dbReference type="Proteomes" id="UP000007799"/>
    </source>
</evidence>
<dbReference type="GeneID" id="16073159"/>
<gene>
    <name evidence="3" type="ORF">PTSG_12540</name>
</gene>
<name>F2UE93_SALR5</name>
<organism evidence="4">
    <name type="scientific">Salpingoeca rosetta (strain ATCC 50818 / BSB-021)</name>
    <dbReference type="NCBI Taxonomy" id="946362"/>
    <lineage>
        <taxon>Eukaryota</taxon>
        <taxon>Choanoflagellata</taxon>
        <taxon>Craspedida</taxon>
        <taxon>Salpingoecidae</taxon>
        <taxon>Salpingoeca</taxon>
    </lineage>
</organism>
<feature type="compositionally biased region" description="Polar residues" evidence="2">
    <location>
        <begin position="1305"/>
        <end position="1317"/>
    </location>
</feature>
<feature type="coiled-coil region" evidence="1">
    <location>
        <begin position="1086"/>
        <end position="1127"/>
    </location>
</feature>
<feature type="coiled-coil region" evidence="1">
    <location>
        <begin position="679"/>
        <end position="706"/>
    </location>
</feature>
<feature type="compositionally biased region" description="Acidic residues" evidence="2">
    <location>
        <begin position="453"/>
        <end position="469"/>
    </location>
</feature>
<feature type="coiled-coil region" evidence="1">
    <location>
        <begin position="989"/>
        <end position="1023"/>
    </location>
</feature>
<feature type="coiled-coil region" evidence="1">
    <location>
        <begin position="549"/>
        <end position="604"/>
    </location>
</feature>
<proteinExistence type="predicted"/>